<accession>A0A068SEE5</accession>
<comment type="caution">
    <text evidence="1">The sequence shown here is derived from an EMBL/GenBank/DDBJ whole genome shotgun (WGS) entry which is preliminary data.</text>
</comment>
<proteinExistence type="predicted"/>
<evidence type="ECO:0000313" key="1">
    <source>
        <dbReference type="EMBL" id="CDH60202.1"/>
    </source>
</evidence>
<gene>
    <name evidence="1" type="ORF">LCOR_10990.1</name>
</gene>
<keyword evidence="2" id="KW-1185">Reference proteome</keyword>
<protein>
    <submittedName>
        <fullName evidence="1">Uncharacterized protein</fullName>
    </submittedName>
</protein>
<dbReference type="EMBL" id="CBTN010000085">
    <property type="protein sequence ID" value="CDH60202.1"/>
    <property type="molecule type" value="Genomic_DNA"/>
</dbReference>
<name>A0A068SEE5_9FUNG</name>
<dbReference type="Proteomes" id="UP000027586">
    <property type="component" value="Unassembled WGS sequence"/>
</dbReference>
<reference evidence="1" key="1">
    <citation type="submission" date="2013-08" db="EMBL/GenBank/DDBJ databases">
        <title>Gene expansion shapes genome architecture in the human pathogen Lichtheimia corymbifera: an evolutionary genomics analysis in the ancient terrestrial Mucorales (Mucoromycotina).</title>
        <authorList>
            <person name="Schwartze V.U."/>
            <person name="Winter S."/>
            <person name="Shelest E."/>
            <person name="Marcet-Houben M."/>
            <person name="Horn F."/>
            <person name="Wehner S."/>
            <person name="Hoffmann K."/>
            <person name="Riege K."/>
            <person name="Sammeth M."/>
            <person name="Nowrousian M."/>
            <person name="Valiante V."/>
            <person name="Linde J."/>
            <person name="Jacobsen I.D."/>
            <person name="Marz M."/>
            <person name="Brakhage A.A."/>
            <person name="Gabaldon T."/>
            <person name="Bocker S."/>
            <person name="Voigt K."/>
        </authorList>
    </citation>
    <scope>NUCLEOTIDE SEQUENCE [LARGE SCALE GENOMIC DNA]</scope>
    <source>
        <strain evidence="1">FSU 9682</strain>
    </source>
</reference>
<sequence>MGIAGRGINFYIYRDLAPILFIYVKDEQHFIIQERSGMYYLNTFADTPIHPVPIQVSRFTDMTPKGCNNMINLKAKNGHGGHVARLQTP</sequence>
<evidence type="ECO:0000313" key="2">
    <source>
        <dbReference type="Proteomes" id="UP000027586"/>
    </source>
</evidence>
<dbReference type="AlphaFoldDB" id="A0A068SEE5"/>
<organism evidence="1 2">
    <name type="scientific">Lichtheimia corymbifera JMRC:FSU:9682</name>
    <dbReference type="NCBI Taxonomy" id="1263082"/>
    <lineage>
        <taxon>Eukaryota</taxon>
        <taxon>Fungi</taxon>
        <taxon>Fungi incertae sedis</taxon>
        <taxon>Mucoromycota</taxon>
        <taxon>Mucoromycotina</taxon>
        <taxon>Mucoromycetes</taxon>
        <taxon>Mucorales</taxon>
        <taxon>Lichtheimiaceae</taxon>
        <taxon>Lichtheimia</taxon>
    </lineage>
</organism>
<dbReference type="VEuPathDB" id="FungiDB:LCOR_10990.1"/>